<feature type="compositionally biased region" description="Basic residues" evidence="1">
    <location>
        <begin position="80"/>
        <end position="93"/>
    </location>
</feature>
<organism evidence="3 4">
    <name type="scientific">Scylla paramamosain</name>
    <name type="common">Mud crab</name>
    <dbReference type="NCBI Taxonomy" id="85552"/>
    <lineage>
        <taxon>Eukaryota</taxon>
        <taxon>Metazoa</taxon>
        <taxon>Ecdysozoa</taxon>
        <taxon>Arthropoda</taxon>
        <taxon>Crustacea</taxon>
        <taxon>Multicrustacea</taxon>
        <taxon>Malacostraca</taxon>
        <taxon>Eumalacostraca</taxon>
        <taxon>Eucarida</taxon>
        <taxon>Decapoda</taxon>
        <taxon>Pleocyemata</taxon>
        <taxon>Brachyura</taxon>
        <taxon>Eubrachyura</taxon>
        <taxon>Portunoidea</taxon>
        <taxon>Portunidae</taxon>
        <taxon>Portuninae</taxon>
        <taxon>Scylla</taxon>
    </lineage>
</organism>
<reference evidence="3 4" key="1">
    <citation type="submission" date="2023-03" db="EMBL/GenBank/DDBJ databases">
        <title>High-quality genome of Scylla paramamosain provides insights in environmental adaptation.</title>
        <authorList>
            <person name="Zhang L."/>
        </authorList>
    </citation>
    <scope>NUCLEOTIDE SEQUENCE [LARGE SCALE GENOMIC DNA]</scope>
    <source>
        <strain evidence="3">LZ_2023a</strain>
        <tissue evidence="3">Muscle</tissue>
    </source>
</reference>
<protein>
    <submittedName>
        <fullName evidence="3">Uncharacterized protein</fullName>
    </submittedName>
</protein>
<gene>
    <name evidence="3" type="ORF">O3P69_011639</name>
</gene>
<keyword evidence="2" id="KW-0812">Transmembrane</keyword>
<accession>A0AAW0T6S1</accession>
<evidence type="ECO:0000313" key="3">
    <source>
        <dbReference type="EMBL" id="KAK8383300.1"/>
    </source>
</evidence>
<evidence type="ECO:0000256" key="1">
    <source>
        <dbReference type="SAM" id="MobiDB-lite"/>
    </source>
</evidence>
<dbReference type="Proteomes" id="UP001487740">
    <property type="component" value="Unassembled WGS sequence"/>
</dbReference>
<feature type="transmembrane region" description="Helical" evidence="2">
    <location>
        <begin position="126"/>
        <end position="146"/>
    </location>
</feature>
<proteinExistence type="predicted"/>
<sequence length="214" mass="23342">MKTQRRSGCDVGGLWAGCGCKWAWLHVYKRPQGDYTARPNSCHHRTGKSNHLSPASQPATTSPVCLYACLFPSSLAPPSRSHRLSHSPQHPRRQVLLSSRSSRTPRLTFNAAAATLSFCKMARTGFLVVVVALVVLAAAVCQARYLPTRADDSRLDEIRELLRELLERTAEGGVGGSSSSSGRMAYDKRFLFKRAAPVEVAGGEVVEPLLNLPQ</sequence>
<dbReference type="AlphaFoldDB" id="A0AAW0T6S1"/>
<dbReference type="EMBL" id="JARAKH010000038">
    <property type="protein sequence ID" value="KAK8383300.1"/>
    <property type="molecule type" value="Genomic_DNA"/>
</dbReference>
<evidence type="ECO:0000313" key="4">
    <source>
        <dbReference type="Proteomes" id="UP001487740"/>
    </source>
</evidence>
<keyword evidence="4" id="KW-1185">Reference proteome</keyword>
<evidence type="ECO:0000256" key="2">
    <source>
        <dbReference type="SAM" id="Phobius"/>
    </source>
</evidence>
<keyword evidence="2" id="KW-0472">Membrane</keyword>
<keyword evidence="2" id="KW-1133">Transmembrane helix</keyword>
<feature type="region of interest" description="Disordered" evidence="1">
    <location>
        <begin position="80"/>
        <end position="99"/>
    </location>
</feature>
<name>A0AAW0T6S1_SCYPA</name>
<comment type="caution">
    <text evidence="3">The sequence shown here is derived from an EMBL/GenBank/DDBJ whole genome shotgun (WGS) entry which is preliminary data.</text>
</comment>